<keyword evidence="3" id="KW-0378">Hydrolase</keyword>
<protein>
    <submittedName>
        <fullName evidence="3">Alkaline phosphatase</fullName>
        <ecNumber evidence="3">3.1.3.1</ecNumber>
    </submittedName>
</protein>
<dbReference type="PANTHER" id="PTHR11596:SF5">
    <property type="entry name" value="ALKALINE PHOSPHATASE"/>
    <property type="match status" value="1"/>
</dbReference>
<organism evidence="3 4">
    <name type="scientific">Chitinophaga horti</name>
    <dbReference type="NCBI Taxonomy" id="2920382"/>
    <lineage>
        <taxon>Bacteria</taxon>
        <taxon>Pseudomonadati</taxon>
        <taxon>Bacteroidota</taxon>
        <taxon>Chitinophagia</taxon>
        <taxon>Chitinophagales</taxon>
        <taxon>Chitinophagaceae</taxon>
        <taxon>Chitinophaga</taxon>
    </lineage>
</organism>
<dbReference type="InterPro" id="IPR001952">
    <property type="entry name" value="Alkaline_phosphatase"/>
</dbReference>
<name>A0ABY6J975_9BACT</name>
<dbReference type="Pfam" id="PF00245">
    <property type="entry name" value="Alk_phosphatase"/>
    <property type="match status" value="1"/>
</dbReference>
<sequence>MRRRDFFRNGMIGVLGTPLIAPFRSIAQPGRFEINGKSQAKNIIFMVSDGMSTGTLAMADMLRLRMDGRRSHWMSLYEQGKATRALMETASSSSLVTDSAAASSSWGGGARVPNGSLNVGANGEIYTPILQKFKAAGKATGCVTTVPITHATPAGFCVNMRSRGDQEDIALAYLPLKFDVMLGGGDAYFNGSKRKDKKDVYADFRNAGYEVVNTRTQLNSVSPGNTKPLLGVFAEDGLPYTLDAKQTKEDVPTLAEMTTHAINALNRNKKGFVLQVEGGKVDWGAHSNDAGAMLYDQVAFDDAIAAAIAFAEKDGNTLVVITTDHGNSNPGLFYSSKANAGFDRLQKFKYTNEWILKGLTNTSTAAQVIERIEAAQGYAITHDEAAELVKHYQQHNEDGVYNKAKLPYRPLAQIQTNYISIGWGSMDHSADHVELAMFGPGSAQLKPFVKNYELHNFMLNVTGVVRK</sequence>
<dbReference type="Gene3D" id="1.10.60.40">
    <property type="match status" value="1"/>
</dbReference>
<evidence type="ECO:0000256" key="2">
    <source>
        <dbReference type="RuleBase" id="RU003946"/>
    </source>
</evidence>
<evidence type="ECO:0000313" key="3">
    <source>
        <dbReference type="EMBL" id="UYQ95881.1"/>
    </source>
</evidence>
<dbReference type="PRINTS" id="PR00113">
    <property type="entry name" value="ALKPHPHTASE"/>
</dbReference>
<dbReference type="RefSeq" id="WP_264283554.1">
    <property type="nucleotide sequence ID" value="NZ_CP107006.1"/>
</dbReference>
<dbReference type="SUPFAM" id="SSF53649">
    <property type="entry name" value="Alkaline phosphatase-like"/>
    <property type="match status" value="1"/>
</dbReference>
<dbReference type="EMBL" id="CP107006">
    <property type="protein sequence ID" value="UYQ95881.1"/>
    <property type="molecule type" value="Genomic_DNA"/>
</dbReference>
<comment type="similarity">
    <text evidence="2">Belongs to the alkaline phosphatase family.</text>
</comment>
<dbReference type="Proteomes" id="UP001162741">
    <property type="component" value="Chromosome"/>
</dbReference>
<evidence type="ECO:0000256" key="1">
    <source>
        <dbReference type="ARBA" id="ARBA00022553"/>
    </source>
</evidence>
<gene>
    <name evidence="3" type="ORF">MKQ68_12300</name>
</gene>
<keyword evidence="4" id="KW-1185">Reference proteome</keyword>
<evidence type="ECO:0000313" key="4">
    <source>
        <dbReference type="Proteomes" id="UP001162741"/>
    </source>
</evidence>
<dbReference type="InterPro" id="IPR017850">
    <property type="entry name" value="Alkaline_phosphatase_core_sf"/>
</dbReference>
<dbReference type="PANTHER" id="PTHR11596">
    <property type="entry name" value="ALKALINE PHOSPHATASE"/>
    <property type="match status" value="1"/>
</dbReference>
<reference evidence="3" key="1">
    <citation type="submission" date="2022-10" db="EMBL/GenBank/DDBJ databases">
        <title>Chitinophaga sp. nov., isolated from soil.</title>
        <authorList>
            <person name="Jeon C.O."/>
        </authorList>
    </citation>
    <scope>NUCLEOTIDE SEQUENCE</scope>
    <source>
        <strain evidence="3">R8</strain>
    </source>
</reference>
<keyword evidence="1" id="KW-0597">Phosphoprotein</keyword>
<dbReference type="CDD" id="cd16012">
    <property type="entry name" value="ALP"/>
    <property type="match status" value="1"/>
</dbReference>
<accession>A0ABY6J975</accession>
<dbReference type="SMART" id="SM00098">
    <property type="entry name" value="alkPPc"/>
    <property type="match status" value="1"/>
</dbReference>
<dbReference type="Gene3D" id="3.40.720.10">
    <property type="entry name" value="Alkaline Phosphatase, subunit A"/>
    <property type="match status" value="1"/>
</dbReference>
<proteinExistence type="inferred from homology"/>
<dbReference type="GO" id="GO:0004035">
    <property type="term" value="F:alkaline phosphatase activity"/>
    <property type="evidence" value="ECO:0007669"/>
    <property type="project" value="UniProtKB-EC"/>
</dbReference>
<dbReference type="EC" id="3.1.3.1" evidence="3"/>